<dbReference type="InterPro" id="IPR028349">
    <property type="entry name" value="PafC-like"/>
</dbReference>
<proteinExistence type="predicted"/>
<dbReference type="InterPro" id="IPR057727">
    <property type="entry name" value="WCX_dom"/>
</dbReference>
<accession>A0A174RLK8</accession>
<reference evidence="6 8" key="1">
    <citation type="journal article" date="2019" name="Nat. Med.">
        <title>A library of human gut bacterial isolates paired with longitudinal multiomics data enables mechanistic microbiome research.</title>
        <authorList>
            <person name="Poyet M."/>
            <person name="Groussin M."/>
            <person name="Gibbons S.M."/>
            <person name="Avila-Pacheco J."/>
            <person name="Jiang X."/>
            <person name="Kearney S.M."/>
            <person name="Perrotta A.R."/>
            <person name="Berdy B."/>
            <person name="Zhao S."/>
            <person name="Lieberman T.D."/>
            <person name="Swanson P.K."/>
            <person name="Smith M."/>
            <person name="Roesemann S."/>
            <person name="Alexander J.E."/>
            <person name="Rich S.A."/>
            <person name="Livny J."/>
            <person name="Vlamakis H."/>
            <person name="Clish C."/>
            <person name="Bullock K."/>
            <person name="Deik A."/>
            <person name="Scott J."/>
            <person name="Pierce K.A."/>
            <person name="Xavier R.J."/>
            <person name="Alm E.J."/>
        </authorList>
    </citation>
    <scope>NUCLEOTIDE SEQUENCE [LARGE SCALE GENOMIC DNA]</scope>
    <source>
        <strain evidence="6 8">BIOML-A2</strain>
    </source>
</reference>
<dbReference type="RefSeq" id="WP_009260646.1">
    <property type="nucleotide sequence ID" value="NZ_BAABXT010000001.1"/>
</dbReference>
<evidence type="ECO:0000256" key="1">
    <source>
        <dbReference type="ARBA" id="ARBA00023015"/>
    </source>
</evidence>
<dbReference type="PROSITE" id="PS51000">
    <property type="entry name" value="HTH_DEOR_2"/>
    <property type="match status" value="1"/>
</dbReference>
<dbReference type="Proteomes" id="UP000434475">
    <property type="component" value="Unassembled WGS sequence"/>
</dbReference>
<dbReference type="EMBL" id="JAQLWV010000022">
    <property type="protein sequence ID" value="MDB7934269.1"/>
    <property type="molecule type" value="Genomic_DNA"/>
</dbReference>
<evidence type="ECO:0000313" key="4">
    <source>
        <dbReference type="EMBL" id="MDB7906781.1"/>
    </source>
</evidence>
<evidence type="ECO:0000313" key="7">
    <source>
        <dbReference type="EMBL" id="QQR07074.1"/>
    </source>
</evidence>
<dbReference type="Pfam" id="PF08279">
    <property type="entry name" value="HTH_11"/>
    <property type="match status" value="1"/>
</dbReference>
<evidence type="ECO:0000256" key="2">
    <source>
        <dbReference type="ARBA" id="ARBA00023163"/>
    </source>
</evidence>
<evidence type="ECO:0000259" key="3">
    <source>
        <dbReference type="PROSITE" id="PS51000"/>
    </source>
</evidence>
<dbReference type="KEGG" id="fpla:A4U99_03370"/>
<dbReference type="Proteomes" id="UP000595792">
    <property type="component" value="Chromosome"/>
</dbReference>
<dbReference type="Pfam" id="PF25583">
    <property type="entry name" value="WCX"/>
    <property type="match status" value="1"/>
</dbReference>
<organism evidence="6 8">
    <name type="scientific">Flavonifractor plautii</name>
    <name type="common">Fusobacterium plautii</name>
    <dbReference type="NCBI Taxonomy" id="292800"/>
    <lineage>
        <taxon>Bacteria</taxon>
        <taxon>Bacillati</taxon>
        <taxon>Bacillota</taxon>
        <taxon>Clostridia</taxon>
        <taxon>Eubacteriales</taxon>
        <taxon>Oscillospiraceae</taxon>
        <taxon>Flavonifractor</taxon>
    </lineage>
</organism>
<dbReference type="InterPro" id="IPR036388">
    <property type="entry name" value="WH-like_DNA-bd_sf"/>
</dbReference>
<reference evidence="4" key="3">
    <citation type="submission" date="2023-01" db="EMBL/GenBank/DDBJ databases">
        <title>Human gut microbiome strain richness.</title>
        <authorList>
            <person name="Chen-Liaw A."/>
        </authorList>
    </citation>
    <scope>NUCLEOTIDE SEQUENCE</scope>
    <source>
        <strain evidence="5">1001287st1_F4_1001285I_161205</strain>
        <strain evidence="4">2225st1_A6_2225SCRN_200828</strain>
    </source>
</reference>
<dbReference type="PANTHER" id="PTHR34580:SF1">
    <property type="entry name" value="PROTEIN PAFC"/>
    <property type="match status" value="1"/>
</dbReference>
<dbReference type="PIRSF" id="PIRSF016838">
    <property type="entry name" value="PafC"/>
    <property type="match status" value="1"/>
</dbReference>
<gene>
    <name evidence="6" type="ORF">GKE97_08585</name>
    <name evidence="7" type="ORF">I5Q84_06205</name>
    <name evidence="4" type="ORF">PND83_12400</name>
    <name evidence="5" type="ORF">PNE06_14390</name>
</gene>
<dbReference type="Proteomes" id="UP001211173">
    <property type="component" value="Unassembled WGS sequence"/>
</dbReference>
<dbReference type="SUPFAM" id="SSF46785">
    <property type="entry name" value="Winged helix' DNA-binding domain"/>
    <property type="match status" value="1"/>
</dbReference>
<keyword evidence="2" id="KW-0804">Transcription</keyword>
<dbReference type="InterPro" id="IPR026881">
    <property type="entry name" value="WYL_dom"/>
</dbReference>
<dbReference type="OrthoDB" id="9815009at2"/>
<dbReference type="PROSITE" id="PS52050">
    <property type="entry name" value="WYL"/>
    <property type="match status" value="1"/>
</dbReference>
<evidence type="ECO:0000313" key="5">
    <source>
        <dbReference type="EMBL" id="MDB7934269.1"/>
    </source>
</evidence>
<sequence>MRIYRLLGLLSVLAEVEHITVQELAVRFEVSRRTILRDIETLNDAGFPVASRSGRGGGVSILKGYRQDKRLLSREDIASLFTALDGLKSLVGDGSVSALLARLVPVPETDARSRSRYLLDYTPWFTDSITWKKLSELHRAICNRMVCKMDYVSKTGRRTRLVEPHKLVFKQSDWYLYAFCRERSAFRLFKLRRIVSCVPYGERFSTRQMDETTFEQRFGGGGLSAVKKDGYYQIVLEYERRDAFTLTEKIDACLLDAPGGGSDTGRICFYAPELSFARELVMGLLGKVRVVAPPELREELRDELKKINDFYKR</sequence>
<dbReference type="InterPro" id="IPR036390">
    <property type="entry name" value="WH_DNA-bd_sf"/>
</dbReference>
<dbReference type="GO" id="GO:0003700">
    <property type="term" value="F:DNA-binding transcription factor activity"/>
    <property type="evidence" value="ECO:0007669"/>
    <property type="project" value="InterPro"/>
</dbReference>
<dbReference type="Gene3D" id="1.10.10.10">
    <property type="entry name" value="Winged helix-like DNA-binding domain superfamily/Winged helix DNA-binding domain"/>
    <property type="match status" value="1"/>
</dbReference>
<dbReference type="EMBL" id="JAQLWO010000013">
    <property type="protein sequence ID" value="MDB7906781.1"/>
    <property type="molecule type" value="Genomic_DNA"/>
</dbReference>
<reference evidence="7 9" key="2">
    <citation type="submission" date="2020-11" db="EMBL/GenBank/DDBJ databases">
        <title>Closed and high quality bacterial genomes of the OMM12 community.</title>
        <authorList>
            <person name="Marbouty M."/>
            <person name="Lamy-Besnier Q."/>
            <person name="Debarbieux L."/>
            <person name="Koszul R."/>
        </authorList>
    </citation>
    <scope>NUCLEOTIDE SEQUENCE [LARGE SCALE GENOMIC DNA]</scope>
    <source>
        <strain evidence="7 9">YL31</strain>
    </source>
</reference>
<evidence type="ECO:0000313" key="8">
    <source>
        <dbReference type="Proteomes" id="UP000434475"/>
    </source>
</evidence>
<dbReference type="InterPro" id="IPR001034">
    <property type="entry name" value="DeoR_HTH"/>
</dbReference>
<evidence type="ECO:0000313" key="6">
    <source>
        <dbReference type="EMBL" id="MSB19575.1"/>
    </source>
</evidence>
<dbReference type="EMBL" id="CP065315">
    <property type="protein sequence ID" value="QQR07074.1"/>
    <property type="molecule type" value="Genomic_DNA"/>
</dbReference>
<dbReference type="InterPro" id="IPR051534">
    <property type="entry name" value="CBASS_pafABC_assoc_protein"/>
</dbReference>
<name>A0A174RLK8_FLAPL</name>
<dbReference type="AlphaFoldDB" id="A0A174RLK8"/>
<dbReference type="PANTHER" id="PTHR34580">
    <property type="match status" value="1"/>
</dbReference>
<dbReference type="EMBL" id="WKPR01000006">
    <property type="protein sequence ID" value="MSB19575.1"/>
    <property type="molecule type" value="Genomic_DNA"/>
</dbReference>
<dbReference type="SMART" id="SM00420">
    <property type="entry name" value="HTH_DEOR"/>
    <property type="match status" value="1"/>
</dbReference>
<dbReference type="Pfam" id="PF13280">
    <property type="entry name" value="WYL"/>
    <property type="match status" value="1"/>
</dbReference>
<feature type="domain" description="HTH deoR-type" evidence="3">
    <location>
        <begin position="2"/>
        <end position="60"/>
    </location>
</feature>
<protein>
    <submittedName>
        <fullName evidence="6">WYL domain-containing protein</fullName>
    </submittedName>
    <submittedName>
        <fullName evidence="4">YafY family protein</fullName>
    </submittedName>
    <submittedName>
        <fullName evidence="7">YafY family transcriptional regulator</fullName>
    </submittedName>
</protein>
<dbReference type="Proteomes" id="UP001211006">
    <property type="component" value="Unassembled WGS sequence"/>
</dbReference>
<evidence type="ECO:0000313" key="9">
    <source>
        <dbReference type="Proteomes" id="UP000595792"/>
    </source>
</evidence>
<keyword evidence="1" id="KW-0805">Transcription regulation</keyword>
<dbReference type="InterPro" id="IPR013196">
    <property type="entry name" value="HTH_11"/>
</dbReference>